<evidence type="ECO:0000313" key="12">
    <source>
        <dbReference type="Proteomes" id="UP000241818"/>
    </source>
</evidence>
<evidence type="ECO:0000256" key="8">
    <source>
        <dbReference type="RuleBase" id="RU000489"/>
    </source>
</evidence>
<dbReference type="OrthoDB" id="3012298at2759"/>
<evidence type="ECO:0000259" key="10">
    <source>
        <dbReference type="PROSITE" id="PS51910"/>
    </source>
</evidence>
<dbReference type="InterPro" id="IPR050542">
    <property type="entry name" value="Glycosyl_Hydrlase18_Chitinase"/>
</dbReference>
<dbReference type="PROSITE" id="PS51910">
    <property type="entry name" value="GH18_2"/>
    <property type="match status" value="1"/>
</dbReference>
<dbReference type="AlphaFoldDB" id="A0A2T3BDN4"/>
<proteinExistence type="inferred from homology"/>
<dbReference type="InParanoid" id="A0A2T3BDN4"/>
<comment type="similarity">
    <text evidence="9">Belongs to the glycosyl hydrolase 18 family.</text>
</comment>
<evidence type="ECO:0000256" key="6">
    <source>
        <dbReference type="ARBA" id="ARBA00023295"/>
    </source>
</evidence>
<dbReference type="InterPro" id="IPR017853">
    <property type="entry name" value="GH"/>
</dbReference>
<evidence type="ECO:0000256" key="7">
    <source>
        <dbReference type="ARBA" id="ARBA00023326"/>
    </source>
</evidence>
<dbReference type="GO" id="GO:0006032">
    <property type="term" value="P:chitin catabolic process"/>
    <property type="evidence" value="ECO:0007669"/>
    <property type="project" value="UniProtKB-KW"/>
</dbReference>
<keyword evidence="3 8" id="KW-0378">Hydrolase</keyword>
<accession>A0A2T3BDN4</accession>
<dbReference type="Pfam" id="PF00704">
    <property type="entry name" value="Glyco_hydro_18"/>
    <property type="match status" value="1"/>
</dbReference>
<keyword evidence="7" id="KW-0624">Polysaccharide degradation</keyword>
<dbReference type="GeneID" id="36569552"/>
<evidence type="ECO:0000256" key="1">
    <source>
        <dbReference type="ARBA" id="ARBA00000822"/>
    </source>
</evidence>
<organism evidence="11 12">
    <name type="scientific">Amorphotheca resinae ATCC 22711</name>
    <dbReference type="NCBI Taxonomy" id="857342"/>
    <lineage>
        <taxon>Eukaryota</taxon>
        <taxon>Fungi</taxon>
        <taxon>Dikarya</taxon>
        <taxon>Ascomycota</taxon>
        <taxon>Pezizomycotina</taxon>
        <taxon>Leotiomycetes</taxon>
        <taxon>Helotiales</taxon>
        <taxon>Amorphothecaceae</taxon>
        <taxon>Amorphotheca</taxon>
    </lineage>
</organism>
<dbReference type="GO" id="GO:0005576">
    <property type="term" value="C:extracellular region"/>
    <property type="evidence" value="ECO:0007669"/>
    <property type="project" value="TreeGrafter"/>
</dbReference>
<evidence type="ECO:0000256" key="9">
    <source>
        <dbReference type="RuleBase" id="RU004453"/>
    </source>
</evidence>
<feature type="domain" description="GH18" evidence="10">
    <location>
        <begin position="1"/>
        <end position="284"/>
    </location>
</feature>
<evidence type="ECO:0000256" key="4">
    <source>
        <dbReference type="ARBA" id="ARBA00023024"/>
    </source>
</evidence>
<dbReference type="InterPro" id="IPR001223">
    <property type="entry name" value="Glyco_hydro18_cat"/>
</dbReference>
<evidence type="ECO:0000256" key="5">
    <source>
        <dbReference type="ARBA" id="ARBA00023277"/>
    </source>
</evidence>
<dbReference type="PANTHER" id="PTHR45708:SF60">
    <property type="entry name" value="III CHITINASE, PUTATIVE (AFU_ORTHOLOGUE AFUA_5G03850)-RELATED"/>
    <property type="match status" value="1"/>
</dbReference>
<reference evidence="11 12" key="1">
    <citation type="journal article" date="2018" name="New Phytol.">
        <title>Comparative genomics and transcriptomics depict ericoid mycorrhizal fungi as versatile saprotrophs and plant mutualists.</title>
        <authorList>
            <person name="Martino E."/>
            <person name="Morin E."/>
            <person name="Grelet G.A."/>
            <person name="Kuo A."/>
            <person name="Kohler A."/>
            <person name="Daghino S."/>
            <person name="Barry K.W."/>
            <person name="Cichocki N."/>
            <person name="Clum A."/>
            <person name="Dockter R.B."/>
            <person name="Hainaut M."/>
            <person name="Kuo R.C."/>
            <person name="LaButti K."/>
            <person name="Lindahl B.D."/>
            <person name="Lindquist E.A."/>
            <person name="Lipzen A."/>
            <person name="Khouja H.R."/>
            <person name="Magnuson J."/>
            <person name="Murat C."/>
            <person name="Ohm R.A."/>
            <person name="Singer S.W."/>
            <person name="Spatafora J.W."/>
            <person name="Wang M."/>
            <person name="Veneault-Fourrey C."/>
            <person name="Henrissat B."/>
            <person name="Grigoriev I.V."/>
            <person name="Martin F.M."/>
            <person name="Perotto S."/>
        </authorList>
    </citation>
    <scope>NUCLEOTIDE SEQUENCE [LARGE SCALE GENOMIC DNA]</scope>
    <source>
        <strain evidence="11 12">ATCC 22711</strain>
    </source>
</reference>
<dbReference type="SUPFAM" id="SSF51445">
    <property type="entry name" value="(Trans)glycosidases"/>
    <property type="match status" value="1"/>
</dbReference>
<dbReference type="InterPro" id="IPR001579">
    <property type="entry name" value="Glyco_hydro_18_chit_AS"/>
</dbReference>
<dbReference type="STRING" id="857342.A0A2T3BDN4"/>
<keyword evidence="4" id="KW-0146">Chitin degradation</keyword>
<dbReference type="PANTHER" id="PTHR45708">
    <property type="entry name" value="ENDOCHITINASE"/>
    <property type="match status" value="1"/>
</dbReference>
<protein>
    <recommendedName>
        <fullName evidence="2">chitinase</fullName>
        <ecNumber evidence="2">3.2.1.14</ecNumber>
    </recommendedName>
</protein>
<name>A0A2T3BDN4_AMORE</name>
<dbReference type="Gene3D" id="3.20.20.80">
    <property type="entry name" value="Glycosidases"/>
    <property type="match status" value="1"/>
</dbReference>
<gene>
    <name evidence="11" type="ORF">M430DRAFT_112313</name>
</gene>
<dbReference type="EC" id="3.2.1.14" evidence="2"/>
<evidence type="ECO:0000313" key="11">
    <source>
        <dbReference type="EMBL" id="PSS27482.1"/>
    </source>
</evidence>
<keyword evidence="6 8" id="KW-0326">Glycosidase</keyword>
<dbReference type="GO" id="GO:0000272">
    <property type="term" value="P:polysaccharide catabolic process"/>
    <property type="evidence" value="ECO:0007669"/>
    <property type="project" value="UniProtKB-KW"/>
</dbReference>
<dbReference type="PROSITE" id="PS01095">
    <property type="entry name" value="GH18_1"/>
    <property type="match status" value="1"/>
</dbReference>
<keyword evidence="12" id="KW-1185">Reference proteome</keyword>
<comment type="catalytic activity">
    <reaction evidence="1">
        <text>Random endo-hydrolysis of N-acetyl-beta-D-glucosaminide (1-&gt;4)-beta-linkages in chitin and chitodextrins.</text>
        <dbReference type="EC" id="3.2.1.14"/>
    </reaction>
</comment>
<keyword evidence="5" id="KW-0119">Carbohydrate metabolism</keyword>
<dbReference type="RefSeq" id="XP_024725007.1">
    <property type="nucleotide sequence ID" value="XM_024861471.1"/>
</dbReference>
<evidence type="ECO:0000256" key="3">
    <source>
        <dbReference type="ARBA" id="ARBA00022801"/>
    </source>
</evidence>
<dbReference type="EMBL" id="KZ679006">
    <property type="protein sequence ID" value="PSS27482.1"/>
    <property type="molecule type" value="Genomic_DNA"/>
</dbReference>
<dbReference type="Proteomes" id="UP000241818">
    <property type="component" value="Unassembled WGS sequence"/>
</dbReference>
<dbReference type="GO" id="GO:0008843">
    <property type="term" value="F:endochitinase activity"/>
    <property type="evidence" value="ECO:0007669"/>
    <property type="project" value="UniProtKB-EC"/>
</dbReference>
<evidence type="ECO:0000256" key="2">
    <source>
        <dbReference type="ARBA" id="ARBA00012729"/>
    </source>
</evidence>
<sequence>MYVQTFTTAQNESVRLLPLVKENTGVTHVIISSFHLSTQAGEIHLNDNPPNSTQFDYLWHEVKKLQAEGVKVLAMLGGAARGTYDNLSSGDPATFRRYYEPLVRLLKQYNFDGIDLDIEDRISSAVALRLIQNIRQDFAPPFSITMAPVATALINNNTNNISGFNYFELDASAVDDSGAPLVDWYNTQFYSGFGSAGTPGTYRQIIAQGWAPERVVMGVLDSASDGSGWVNTNSIVTTIQELRAQYPDFGGVSGWEYFNAGLQEGVGTEPWQWVKVIQDALYAPLSRRWLVK</sequence>